<proteinExistence type="inferred from homology"/>
<sequence length="480" mass="53990">MPSARNRIFNVSSVAIIGSGPSGIAAAKYLLAEDAFQRIDILEQRSKTGGLWDYHPSKKYIASDFPIPQTDPNKDPNLKASPDSFLSPIYDQLETNIPRGLMGFSDLDWPKDSALFPKHGTVTQYIERYAKDVRHLIRFGTRVIRAKPASDDDISSGWQITTETEDQIHQTHHYDAIVAASGHFNVPYIPPLKGLSEWRAQHPDTISHSMFYKTPESYRNKKTLIIGNGASGVDIASQIVQTCAAPLLQSVRSESFLLTTSGPTRLELPEIAELRPHDRSVLFTNGHVETSVDTILFCTGYFYSLPWLHLSPPPITDGSHVENTYQHLFYRPNPTLAFPVLQQRVIPFPMAEVQAAVVARVWAGRLGLPSEAEMRAWEEKQVGETGGGRNFHVLKFPQDGQYINMMHDWAMSAAVGEGGKGKEPPRWDEEAFWLRERFPQVKKAYNDLGTGRSEVRGVEELGFDFAEWKRDKEREDKGLV</sequence>
<keyword evidence="4" id="KW-0521">NADP</keyword>
<name>A0A2P7Z677_9PEZI</name>
<dbReference type="Proteomes" id="UP000243723">
    <property type="component" value="Unassembled WGS sequence"/>
</dbReference>
<dbReference type="InterPro" id="IPR000960">
    <property type="entry name" value="Flavin_mOase"/>
</dbReference>
<accession>A0A2P7Z677</accession>
<evidence type="ECO:0000256" key="3">
    <source>
        <dbReference type="ARBA" id="ARBA00022827"/>
    </source>
</evidence>
<keyword evidence="3" id="KW-0274">FAD</keyword>
<dbReference type="PIRSF" id="PIRSF000332">
    <property type="entry name" value="FMO"/>
    <property type="match status" value="1"/>
</dbReference>
<keyword evidence="5" id="KW-0560">Oxidoreductase</keyword>
<dbReference type="AlphaFoldDB" id="A0A2P7Z677"/>
<organism evidence="6 7">
    <name type="scientific">Elsinoe australis</name>
    <dbReference type="NCBI Taxonomy" id="40998"/>
    <lineage>
        <taxon>Eukaryota</taxon>
        <taxon>Fungi</taxon>
        <taxon>Dikarya</taxon>
        <taxon>Ascomycota</taxon>
        <taxon>Pezizomycotina</taxon>
        <taxon>Dothideomycetes</taxon>
        <taxon>Dothideomycetidae</taxon>
        <taxon>Myriangiales</taxon>
        <taxon>Elsinoaceae</taxon>
        <taxon>Elsinoe</taxon>
    </lineage>
</organism>
<evidence type="ECO:0000313" key="7">
    <source>
        <dbReference type="Proteomes" id="UP000243723"/>
    </source>
</evidence>
<dbReference type="PRINTS" id="PR00419">
    <property type="entry name" value="ADXRDTASE"/>
</dbReference>
<comment type="caution">
    <text evidence="6">The sequence shown here is derived from an EMBL/GenBank/DDBJ whole genome shotgun (WGS) entry which is preliminary data.</text>
</comment>
<dbReference type="InterPro" id="IPR020946">
    <property type="entry name" value="Flavin_mOase-like"/>
</dbReference>
<dbReference type="Gene3D" id="3.50.50.60">
    <property type="entry name" value="FAD/NAD(P)-binding domain"/>
    <property type="match status" value="2"/>
</dbReference>
<dbReference type="Pfam" id="PF13450">
    <property type="entry name" value="NAD_binding_8"/>
    <property type="match status" value="1"/>
</dbReference>
<gene>
    <name evidence="6" type="ORF">B9Z65_7228</name>
</gene>
<comment type="similarity">
    <text evidence="1">Belongs to the FMO family.</text>
</comment>
<dbReference type="GO" id="GO:0004499">
    <property type="term" value="F:N,N-dimethylaniline monooxygenase activity"/>
    <property type="evidence" value="ECO:0007669"/>
    <property type="project" value="InterPro"/>
</dbReference>
<dbReference type="STRING" id="40998.A0A2P7Z677"/>
<dbReference type="Pfam" id="PF00743">
    <property type="entry name" value="FMO-like"/>
    <property type="match status" value="2"/>
</dbReference>
<dbReference type="PANTHER" id="PTHR23023">
    <property type="entry name" value="DIMETHYLANILINE MONOOXYGENASE"/>
    <property type="match status" value="1"/>
</dbReference>
<evidence type="ECO:0000313" key="6">
    <source>
        <dbReference type="EMBL" id="PSK43714.1"/>
    </source>
</evidence>
<keyword evidence="6" id="KW-0503">Monooxygenase</keyword>
<keyword evidence="2" id="KW-0285">Flavoprotein</keyword>
<dbReference type="InterPro" id="IPR036188">
    <property type="entry name" value="FAD/NAD-bd_sf"/>
</dbReference>
<keyword evidence="7" id="KW-1185">Reference proteome</keyword>
<evidence type="ECO:0000256" key="2">
    <source>
        <dbReference type="ARBA" id="ARBA00022630"/>
    </source>
</evidence>
<dbReference type="GO" id="GO:0050661">
    <property type="term" value="F:NADP binding"/>
    <property type="evidence" value="ECO:0007669"/>
    <property type="project" value="InterPro"/>
</dbReference>
<reference evidence="6 7" key="1">
    <citation type="submission" date="2017-05" db="EMBL/GenBank/DDBJ databases">
        <title>Draft genome sequence of Elsinoe australis.</title>
        <authorList>
            <person name="Cheng Q."/>
        </authorList>
    </citation>
    <scope>NUCLEOTIDE SEQUENCE [LARGE SCALE GENOMIC DNA]</scope>
    <source>
        <strain evidence="6 7">NL1</strain>
    </source>
</reference>
<evidence type="ECO:0000256" key="5">
    <source>
        <dbReference type="ARBA" id="ARBA00023002"/>
    </source>
</evidence>
<dbReference type="GO" id="GO:0050660">
    <property type="term" value="F:flavin adenine dinucleotide binding"/>
    <property type="evidence" value="ECO:0007669"/>
    <property type="project" value="InterPro"/>
</dbReference>
<dbReference type="SUPFAM" id="SSF51905">
    <property type="entry name" value="FAD/NAD(P)-binding domain"/>
    <property type="match status" value="2"/>
</dbReference>
<protein>
    <submittedName>
        <fullName evidence="6">Thiol-specific monooxygenase</fullName>
    </submittedName>
</protein>
<dbReference type="EMBL" id="NHZQ01000305">
    <property type="protein sequence ID" value="PSK43714.1"/>
    <property type="molecule type" value="Genomic_DNA"/>
</dbReference>
<dbReference type="OrthoDB" id="66881at2759"/>
<dbReference type="InterPro" id="IPR050346">
    <property type="entry name" value="FMO-like"/>
</dbReference>
<evidence type="ECO:0000256" key="4">
    <source>
        <dbReference type="ARBA" id="ARBA00022857"/>
    </source>
</evidence>
<evidence type="ECO:0000256" key="1">
    <source>
        <dbReference type="ARBA" id="ARBA00009183"/>
    </source>
</evidence>